<dbReference type="InterPro" id="IPR025326">
    <property type="entry name" value="DUF4232"/>
</dbReference>
<keyword evidence="1" id="KW-0732">Signal</keyword>
<evidence type="ECO:0000313" key="3">
    <source>
        <dbReference type="EMBL" id="MBK1786027.1"/>
    </source>
</evidence>
<dbReference type="EMBL" id="JAENJH010000003">
    <property type="protein sequence ID" value="MBK1786027.1"/>
    <property type="molecule type" value="Genomic_DNA"/>
</dbReference>
<name>A0A934V529_9PSEU</name>
<dbReference type="Proteomes" id="UP000635245">
    <property type="component" value="Unassembled WGS sequence"/>
</dbReference>
<accession>A0A934V529</accession>
<proteinExistence type="predicted"/>
<protein>
    <submittedName>
        <fullName evidence="3">DUF4232 domain-containing protein</fullName>
    </submittedName>
</protein>
<evidence type="ECO:0000259" key="2">
    <source>
        <dbReference type="Pfam" id="PF14016"/>
    </source>
</evidence>
<dbReference type="Pfam" id="PF14016">
    <property type="entry name" value="DUF4232"/>
    <property type="match status" value="1"/>
</dbReference>
<feature type="domain" description="DUF4232" evidence="2">
    <location>
        <begin position="46"/>
        <end position="159"/>
    </location>
</feature>
<comment type="caution">
    <text evidence="3">The sequence shown here is derived from an EMBL/GenBank/DDBJ whole genome shotgun (WGS) entry which is preliminary data.</text>
</comment>
<keyword evidence="4" id="KW-1185">Reference proteome</keyword>
<gene>
    <name evidence="3" type="ORF">JHE00_16990</name>
</gene>
<sequence length="183" mass="18468">MTRTIVKRVTAGVAAAAGALVLGITTASATTGAPVETGQAGEVPPCASGQLKLSASEPQQAGASGQHTMTLSLKNISESTCGVDGLPTVELVGPEHDVYGDTFQLPQGTPDGGFAALVPGEASEIAEVTVLSPAQGSETWTPDTIEVTPPGESSPLIQDWPDDLPVLRQDGATHPGSFVRGIA</sequence>
<organism evidence="3 4">
    <name type="scientific">Prauserella cavernicola</name>
    <dbReference type="NCBI Taxonomy" id="2800127"/>
    <lineage>
        <taxon>Bacteria</taxon>
        <taxon>Bacillati</taxon>
        <taxon>Actinomycetota</taxon>
        <taxon>Actinomycetes</taxon>
        <taxon>Pseudonocardiales</taxon>
        <taxon>Pseudonocardiaceae</taxon>
        <taxon>Prauserella</taxon>
    </lineage>
</organism>
<feature type="signal peptide" evidence="1">
    <location>
        <begin position="1"/>
        <end position="29"/>
    </location>
</feature>
<evidence type="ECO:0000313" key="4">
    <source>
        <dbReference type="Proteomes" id="UP000635245"/>
    </source>
</evidence>
<evidence type="ECO:0000256" key="1">
    <source>
        <dbReference type="SAM" id="SignalP"/>
    </source>
</evidence>
<dbReference type="AlphaFoldDB" id="A0A934V529"/>
<feature type="chain" id="PRO_5037635587" evidence="1">
    <location>
        <begin position="30"/>
        <end position="183"/>
    </location>
</feature>
<reference evidence="3" key="1">
    <citation type="submission" date="2020-12" db="EMBL/GenBank/DDBJ databases">
        <title>Prauserella sp. ASG 168, a novel actinomycete isolated from cave rock.</title>
        <authorList>
            <person name="Suriyachadkun C."/>
        </authorList>
    </citation>
    <scope>NUCLEOTIDE SEQUENCE</scope>
    <source>
        <strain evidence="3">ASG 168</strain>
    </source>
</reference>
<dbReference type="RefSeq" id="WP_200319017.1">
    <property type="nucleotide sequence ID" value="NZ_JAENJH010000003.1"/>
</dbReference>